<accession>A0ABR1ZIT5</accession>
<reference evidence="3 4" key="1">
    <citation type="journal article" date="2024" name="G3 (Bethesda)">
        <title>Genome assembly of Hibiscus sabdariffa L. provides insights into metabolisms of medicinal natural products.</title>
        <authorList>
            <person name="Kim T."/>
        </authorList>
    </citation>
    <scope>NUCLEOTIDE SEQUENCE [LARGE SCALE GENOMIC DNA]</scope>
    <source>
        <strain evidence="3">TK-2024</strain>
        <tissue evidence="3">Old leaves</tissue>
    </source>
</reference>
<organism evidence="3 4">
    <name type="scientific">Hibiscus sabdariffa</name>
    <name type="common">roselle</name>
    <dbReference type="NCBI Taxonomy" id="183260"/>
    <lineage>
        <taxon>Eukaryota</taxon>
        <taxon>Viridiplantae</taxon>
        <taxon>Streptophyta</taxon>
        <taxon>Embryophyta</taxon>
        <taxon>Tracheophyta</taxon>
        <taxon>Spermatophyta</taxon>
        <taxon>Magnoliopsida</taxon>
        <taxon>eudicotyledons</taxon>
        <taxon>Gunneridae</taxon>
        <taxon>Pentapetalae</taxon>
        <taxon>rosids</taxon>
        <taxon>malvids</taxon>
        <taxon>Malvales</taxon>
        <taxon>Malvaceae</taxon>
        <taxon>Malvoideae</taxon>
        <taxon>Hibiscus</taxon>
    </lineage>
</organism>
<comment type="caution">
    <text evidence="3">The sequence shown here is derived from an EMBL/GenBank/DDBJ whole genome shotgun (WGS) entry which is preliminary data.</text>
</comment>
<evidence type="ECO:0000313" key="4">
    <source>
        <dbReference type="Proteomes" id="UP001472677"/>
    </source>
</evidence>
<evidence type="ECO:0000256" key="2">
    <source>
        <dbReference type="SAM" id="Phobius"/>
    </source>
</evidence>
<name>A0ABR1ZIT5_9ROSI</name>
<feature type="non-terminal residue" evidence="3">
    <location>
        <position position="1"/>
    </location>
</feature>
<sequence>LLGEVPKVETANGRVENTTDTINGEDKLADQEGENNNCLVGSDNEEMDGNSDQELNTLAGHEANPRKNSCSQSGPELSRGEGTNHVDHMGYDVVRVEGSNKQLPEAKKSWADSLNEKINTGKSWSQLSNGANTFEEELDRDFFAKFEDKKEKKRKKKAKKLLLSPAACGVGCCLGNVLLLGFCFDYSREATMATSESSSLLRIAAAPSLAEPSLATTTTFRPSR</sequence>
<protein>
    <submittedName>
        <fullName evidence="3">Uncharacterized protein</fullName>
    </submittedName>
</protein>
<evidence type="ECO:0000256" key="1">
    <source>
        <dbReference type="SAM" id="MobiDB-lite"/>
    </source>
</evidence>
<dbReference type="EMBL" id="JBBPBM010002144">
    <property type="protein sequence ID" value="KAK8480060.1"/>
    <property type="molecule type" value="Genomic_DNA"/>
</dbReference>
<evidence type="ECO:0000313" key="3">
    <source>
        <dbReference type="EMBL" id="KAK8480060.1"/>
    </source>
</evidence>
<gene>
    <name evidence="3" type="ORF">V6N12_031556</name>
</gene>
<feature type="compositionally biased region" description="Polar residues" evidence="1">
    <location>
        <begin position="66"/>
        <end position="75"/>
    </location>
</feature>
<keyword evidence="2" id="KW-1133">Transmembrane helix</keyword>
<keyword evidence="2" id="KW-0472">Membrane</keyword>
<feature type="transmembrane region" description="Helical" evidence="2">
    <location>
        <begin position="161"/>
        <end position="182"/>
    </location>
</feature>
<dbReference type="Proteomes" id="UP001472677">
    <property type="component" value="Unassembled WGS sequence"/>
</dbReference>
<proteinExistence type="predicted"/>
<keyword evidence="4" id="KW-1185">Reference proteome</keyword>
<keyword evidence="2" id="KW-0812">Transmembrane</keyword>
<feature type="region of interest" description="Disordered" evidence="1">
    <location>
        <begin position="1"/>
        <end position="86"/>
    </location>
</feature>